<name>A0AAG5DIV5_ANOAO</name>
<keyword evidence="5" id="KW-0378">Hydrolase</keyword>
<dbReference type="GO" id="GO:0006508">
    <property type="term" value="P:proteolysis"/>
    <property type="evidence" value="ECO:0007669"/>
    <property type="project" value="InterPro"/>
</dbReference>
<dbReference type="Gene3D" id="3.30.70.270">
    <property type="match status" value="1"/>
</dbReference>
<dbReference type="Pfam" id="PF00078">
    <property type="entry name" value="RVT_1"/>
    <property type="match status" value="1"/>
</dbReference>
<dbReference type="GO" id="GO:0042575">
    <property type="term" value="C:DNA polymerase complex"/>
    <property type="evidence" value="ECO:0007669"/>
    <property type="project" value="UniProtKB-ARBA"/>
</dbReference>
<accession>A0AAG5DIV5</accession>
<dbReference type="GO" id="GO:0004519">
    <property type="term" value="F:endonuclease activity"/>
    <property type="evidence" value="ECO:0007669"/>
    <property type="project" value="UniProtKB-KW"/>
</dbReference>
<dbReference type="Proteomes" id="UP000075880">
    <property type="component" value="Unassembled WGS sequence"/>
</dbReference>
<dbReference type="EnsemblMetazoa" id="ENSAATROPT012166">
    <property type="protein sequence ID" value="ENSAATROPP011031"/>
    <property type="gene ID" value="ENSAATROPG009903"/>
</dbReference>
<dbReference type="CDD" id="cd01644">
    <property type="entry name" value="RT_pepA17"/>
    <property type="match status" value="1"/>
</dbReference>
<keyword evidence="10" id="KW-1185">Reference proteome</keyword>
<feature type="region of interest" description="Disordered" evidence="7">
    <location>
        <begin position="1276"/>
        <end position="1303"/>
    </location>
</feature>
<dbReference type="InterPro" id="IPR036397">
    <property type="entry name" value="RNaseH_sf"/>
</dbReference>
<dbReference type="InterPro" id="IPR000477">
    <property type="entry name" value="RT_dom"/>
</dbReference>
<dbReference type="Pfam" id="PF05380">
    <property type="entry name" value="Peptidase_A17"/>
    <property type="match status" value="1"/>
</dbReference>
<dbReference type="InterPro" id="IPR001969">
    <property type="entry name" value="Aspartic_peptidase_AS"/>
</dbReference>
<proteinExistence type="predicted"/>
<dbReference type="PROSITE" id="PS50994">
    <property type="entry name" value="INTEGRASE"/>
    <property type="match status" value="1"/>
</dbReference>
<keyword evidence="2" id="KW-0548">Nucleotidyltransferase</keyword>
<feature type="domain" description="Integrase catalytic" evidence="8">
    <location>
        <begin position="964"/>
        <end position="1154"/>
    </location>
</feature>
<dbReference type="PANTHER" id="PTHR47331">
    <property type="entry name" value="PHD-TYPE DOMAIN-CONTAINING PROTEIN"/>
    <property type="match status" value="1"/>
</dbReference>
<evidence type="ECO:0000256" key="7">
    <source>
        <dbReference type="SAM" id="MobiDB-lite"/>
    </source>
</evidence>
<dbReference type="InterPro" id="IPR012337">
    <property type="entry name" value="RNaseH-like_sf"/>
</dbReference>
<keyword evidence="1" id="KW-0808">Transferase</keyword>
<protein>
    <recommendedName>
        <fullName evidence="8">Integrase catalytic domain-containing protein</fullName>
    </recommendedName>
</protein>
<keyword evidence="6" id="KW-0695">RNA-directed DNA polymerase</keyword>
<evidence type="ECO:0000313" key="9">
    <source>
        <dbReference type="EnsemblMetazoa" id="ENSAATROPP011031"/>
    </source>
</evidence>
<keyword evidence="3" id="KW-0540">Nuclease</keyword>
<evidence type="ECO:0000313" key="10">
    <source>
        <dbReference type="Proteomes" id="UP000075880"/>
    </source>
</evidence>
<evidence type="ECO:0000259" key="8">
    <source>
        <dbReference type="PROSITE" id="PS50994"/>
    </source>
</evidence>
<evidence type="ECO:0000256" key="4">
    <source>
        <dbReference type="ARBA" id="ARBA00022759"/>
    </source>
</evidence>
<dbReference type="InterPro" id="IPR008042">
    <property type="entry name" value="Retrotrans_Pao"/>
</dbReference>
<dbReference type="SUPFAM" id="SSF56672">
    <property type="entry name" value="DNA/RNA polymerases"/>
    <property type="match status" value="1"/>
</dbReference>
<sequence length="1501" mass="172652">INGRTKVDTFALLDTGASSTLIEQTMANRLKLKGNVDPITLTWTQNLSVEETNSRRVECRIKGTKEGKEYSLQSARTVKRLDLPTQSMDTAELQQRFPHLKGINVMSYDNARPTVLIGLNNNHLMVPLDQRIGKNREPTAIKTKLGWTIFGVDSCSYHKNPQYLMIHEAEETMNNMIRSYFSTENFGVQATKPLLSHEEARVKEIIEKTLVRKEDRYEIGLLWKSDQIQLPASYQNAFSRLQSLEKQLKRDNSLFEWAKNTFQEYQQKGYLRKLTSKEVRTRTPHTFYLPHFIVINKNKPKPKPRLVFDAAAKVKDVSLNSALMSGPDINAPLFGVLVRFREGNICITGDIKEMFHQVQIRKEDQDAQRILWRDCENREPDVYVMQVMTFGATCSPACAQIVKNHNAEKFKDKYPKAKTAIVRQHYVDDYLDSFTDISEARETVRQVIEVHKKGGFEIRNFISNSKELLKTIPAERKSIENPIVMFKQKECNVEKVLGVYWDKQNDQIGYKVNLLGLGSVKIPTKRQILSFVMSVYDPLGLISHITIHGRLLVRTVNRAIEEWDTPIPAELQQQWNEWLDMARSAQMISIPRAIATYPATNMELHTFVDASEDAFAACIYLRSRHEGGYTVRLLVGKSKVAPSPILSIPRLELQAAVLGARLTETVKQELRLNVEKVTYWSDSQTVLAWINSVDRKYHQFVAVRISEILDSSTMKQWRWVPTKKNPADIATKKVDDDSAWFNGPEFLQSEESVWPVSKANTTTNEEARFIAFHHENNIVIDEDRYSYWDKMLRHLTYLKKFVDYVRNKEEFKKDVSVLDVQQVKNRLYRKAQWEGFPEEMKALVSKKEIQKASSINKLLPYLDEDGVMRSQGRLENITALPLSARKPIILPQKHRITKLIVRHYHNKSLHQADNVVISTIREHFWILNLRAVLKNVKKCCQICILHGAKPAAPLMAPLPECRATPYTPPFTHTGVDYFGPLEVTVKRSIEKRWGTIFTCMTTRAVYIDLADKLDTDSFLVCLKNVQFRRGKIAHLYSDNGTNFKGAEKELERLLVDINNHMGHEAALQHEIQWHFNPPSAPHFGGAWERQIQTIKKALRHMSTQWNMRKPSPETLRATLVQIEALLNSRPLTHIPLGNEGDEVLTPFHFIIGRSGEHVPPAAILSSKLDRKQYQLAQHNTKIFWDQWKKDYLPTLIQRNKWTKRVEPIKENDIVVLTDDNAPPGKWLKGRVVRAIAAPDGQVRSVEVKTGNTILKRPAVKVAVVNVEQKEHLLLHTTSTPPSIKRSRTPDTEPQKEPSAKPRVKRIAPCNWAQKLMLTLMILGVPNTHAYNIHPVEEGGILFNHLGTCLIQRGIMTKRIPTDINPRADTGNIHQIRFDLRALHTEFSKTHHLQEHTLKEAVAMVYAQSRAAEREIQFSTRVKRRVGGILGFLKDMIVGGDDVQQELEKLQSVEEIKFKQILSSLNTVKEKIKRSRKGFQRQKFKLVSATRKRRYRTKEIAR</sequence>
<dbReference type="GO" id="GO:0003676">
    <property type="term" value="F:nucleic acid binding"/>
    <property type="evidence" value="ECO:0007669"/>
    <property type="project" value="InterPro"/>
</dbReference>
<keyword evidence="4" id="KW-0255">Endonuclease</keyword>
<dbReference type="InterPro" id="IPR043128">
    <property type="entry name" value="Rev_trsase/Diguanyl_cyclase"/>
</dbReference>
<evidence type="ECO:0000256" key="5">
    <source>
        <dbReference type="ARBA" id="ARBA00022801"/>
    </source>
</evidence>
<feature type="compositionally biased region" description="Basic and acidic residues" evidence="7">
    <location>
        <begin position="1287"/>
        <end position="1299"/>
    </location>
</feature>
<dbReference type="GO" id="GO:0015074">
    <property type="term" value="P:DNA integration"/>
    <property type="evidence" value="ECO:0007669"/>
    <property type="project" value="InterPro"/>
</dbReference>
<dbReference type="Gene3D" id="3.30.420.10">
    <property type="entry name" value="Ribonuclease H-like superfamily/Ribonuclease H"/>
    <property type="match status" value="1"/>
</dbReference>
<dbReference type="Gene3D" id="3.10.10.10">
    <property type="entry name" value="HIV Type 1 Reverse Transcriptase, subunit A, domain 1"/>
    <property type="match status" value="1"/>
</dbReference>
<dbReference type="PANTHER" id="PTHR47331:SF1">
    <property type="entry name" value="GAG-LIKE PROTEIN"/>
    <property type="match status" value="1"/>
</dbReference>
<organism evidence="9 10">
    <name type="scientific">Anopheles atroparvus</name>
    <name type="common">European mosquito</name>
    <dbReference type="NCBI Taxonomy" id="41427"/>
    <lineage>
        <taxon>Eukaryota</taxon>
        <taxon>Metazoa</taxon>
        <taxon>Ecdysozoa</taxon>
        <taxon>Arthropoda</taxon>
        <taxon>Hexapoda</taxon>
        <taxon>Insecta</taxon>
        <taxon>Pterygota</taxon>
        <taxon>Neoptera</taxon>
        <taxon>Endopterygota</taxon>
        <taxon>Diptera</taxon>
        <taxon>Nematocera</taxon>
        <taxon>Culicoidea</taxon>
        <taxon>Culicidae</taxon>
        <taxon>Anophelinae</taxon>
        <taxon>Anopheles</taxon>
    </lineage>
</organism>
<evidence type="ECO:0000256" key="2">
    <source>
        <dbReference type="ARBA" id="ARBA00022695"/>
    </source>
</evidence>
<evidence type="ECO:0000256" key="6">
    <source>
        <dbReference type="ARBA" id="ARBA00022918"/>
    </source>
</evidence>
<evidence type="ECO:0000256" key="3">
    <source>
        <dbReference type="ARBA" id="ARBA00022722"/>
    </source>
</evidence>
<dbReference type="PROSITE" id="PS00141">
    <property type="entry name" value="ASP_PROTEASE"/>
    <property type="match status" value="1"/>
</dbReference>
<dbReference type="GO" id="GO:0003964">
    <property type="term" value="F:RNA-directed DNA polymerase activity"/>
    <property type="evidence" value="ECO:0007669"/>
    <property type="project" value="UniProtKB-KW"/>
</dbReference>
<dbReference type="GO" id="GO:0004190">
    <property type="term" value="F:aspartic-type endopeptidase activity"/>
    <property type="evidence" value="ECO:0007669"/>
    <property type="project" value="InterPro"/>
</dbReference>
<dbReference type="Pfam" id="PF18701">
    <property type="entry name" value="DUF5641"/>
    <property type="match status" value="1"/>
</dbReference>
<dbReference type="InterPro" id="IPR040676">
    <property type="entry name" value="DUF5641"/>
</dbReference>
<evidence type="ECO:0000256" key="1">
    <source>
        <dbReference type="ARBA" id="ARBA00022679"/>
    </source>
</evidence>
<reference evidence="9" key="1">
    <citation type="submission" date="2024-04" db="UniProtKB">
        <authorList>
            <consortium name="EnsemblMetazoa"/>
        </authorList>
    </citation>
    <scope>IDENTIFICATION</scope>
    <source>
        <strain evidence="9">EBRO</strain>
    </source>
</reference>
<dbReference type="InterPro" id="IPR043502">
    <property type="entry name" value="DNA/RNA_pol_sf"/>
</dbReference>
<dbReference type="SUPFAM" id="SSF53098">
    <property type="entry name" value="Ribonuclease H-like"/>
    <property type="match status" value="1"/>
</dbReference>
<dbReference type="InterPro" id="IPR001584">
    <property type="entry name" value="Integrase_cat-core"/>
</dbReference>